<gene>
    <name evidence="1" type="ORF">AMD00_14415</name>
</gene>
<name>A0A0M0LF16_9BACL</name>
<dbReference type="GeneID" id="301137291"/>
<dbReference type="STRING" id="263475.AMD00_14415"/>
<sequence length="334" mass="35612">MDKGVIYFPSKPSILAAGVVVGPLEKRSVFAQNFDLVLDDERADQKTNEQGHQHLIEEAAQIALQKKKLTMDAVDFFIGGDLVNQMTPTNFAASTIGSPFIGMYSACATSTAAVIIASLLTELGGSHYAIAGAASQHNAIERQFRYPVDYGGQKPATAQWTVTAAGYALIGKHQEGEPCIEAATFGKVADYQQSDPFHMGAAMAPAAFSTINQHLKGRGQTVQDYDVIMTGDLGKVGLPILKEMLRQSGFTTKQLETIRDGGAEYYGDDPLFLAGASGAGCSASVFFSEILAELKSGRMKRVLLVATGALLSQLSVQQNQSIPTVAHAIEVTMK</sequence>
<dbReference type="EMBL" id="LILB01000005">
    <property type="protein sequence ID" value="KOO49541.1"/>
    <property type="molecule type" value="Genomic_DNA"/>
</dbReference>
<evidence type="ECO:0000313" key="2">
    <source>
        <dbReference type="Proteomes" id="UP000036867"/>
    </source>
</evidence>
<dbReference type="Pfam" id="PF07451">
    <property type="entry name" value="SpoVAD"/>
    <property type="match status" value="1"/>
</dbReference>
<dbReference type="InterPro" id="IPR038369">
    <property type="entry name" value="SpoVAD_sf"/>
</dbReference>
<dbReference type="SUPFAM" id="SSF53901">
    <property type="entry name" value="Thiolase-like"/>
    <property type="match status" value="1"/>
</dbReference>
<protein>
    <submittedName>
        <fullName evidence="1">SpoVAD</fullName>
    </submittedName>
</protein>
<dbReference type="Gene3D" id="3.40.47.40">
    <property type="entry name" value="Stage V sporulation protein AD"/>
    <property type="match status" value="1"/>
</dbReference>
<dbReference type="RefSeq" id="WP_053417712.1">
    <property type="nucleotide sequence ID" value="NZ_JBCMHV010000008.1"/>
</dbReference>
<dbReference type="PATRIC" id="fig|263475.3.peg.4149"/>
<evidence type="ECO:0000313" key="1">
    <source>
        <dbReference type="EMBL" id="KOO49541.1"/>
    </source>
</evidence>
<dbReference type="InterPro" id="IPR016039">
    <property type="entry name" value="Thiolase-like"/>
</dbReference>
<proteinExistence type="predicted"/>
<keyword evidence="2" id="KW-1185">Reference proteome</keyword>
<dbReference type="OrthoDB" id="9770068at2"/>
<comment type="caution">
    <text evidence="1">The sequence shown here is derived from an EMBL/GenBank/DDBJ whole genome shotgun (WGS) entry which is preliminary data.</text>
</comment>
<accession>A0A0M0LF16</accession>
<reference evidence="2" key="1">
    <citation type="submission" date="2015-08" db="EMBL/GenBank/DDBJ databases">
        <title>Fjat-10028 dsm 16317.</title>
        <authorList>
            <person name="Liu B."/>
            <person name="Wang J."/>
            <person name="Zhu Y."/>
            <person name="Liu G."/>
            <person name="Chen Q."/>
            <person name="Chen Z."/>
            <person name="Lan J."/>
            <person name="Che J."/>
            <person name="Ge C."/>
            <person name="Shi H."/>
            <person name="Pan Z."/>
            <person name="Liu X."/>
        </authorList>
    </citation>
    <scope>NUCLEOTIDE SEQUENCE [LARGE SCALE GENOMIC DNA]</scope>
    <source>
        <strain evidence="2">DSM 16317</strain>
    </source>
</reference>
<dbReference type="AlphaFoldDB" id="A0A0M0LF16"/>
<organism evidence="1 2">
    <name type="scientific">Viridibacillus arvi</name>
    <dbReference type="NCBI Taxonomy" id="263475"/>
    <lineage>
        <taxon>Bacteria</taxon>
        <taxon>Bacillati</taxon>
        <taxon>Bacillota</taxon>
        <taxon>Bacilli</taxon>
        <taxon>Bacillales</taxon>
        <taxon>Caryophanaceae</taxon>
        <taxon>Viridibacillus</taxon>
    </lineage>
</organism>
<dbReference type="GO" id="GO:0016746">
    <property type="term" value="F:acyltransferase activity"/>
    <property type="evidence" value="ECO:0007669"/>
    <property type="project" value="InterPro"/>
</dbReference>
<dbReference type="Proteomes" id="UP000036867">
    <property type="component" value="Unassembled WGS sequence"/>
</dbReference>
<dbReference type="InterPro" id="IPR010894">
    <property type="entry name" value="SpoVAD"/>
</dbReference>